<dbReference type="PANTHER" id="PTHR43616">
    <property type="entry name" value="GLYCEROL DEHYDROGENASE"/>
    <property type="match status" value="1"/>
</dbReference>
<dbReference type="Gene3D" id="3.40.50.1970">
    <property type="match status" value="1"/>
</dbReference>
<evidence type="ECO:0000256" key="3">
    <source>
        <dbReference type="ARBA" id="ARBA00023002"/>
    </source>
</evidence>
<dbReference type="PANTHER" id="PTHR43616:SF5">
    <property type="entry name" value="GLYCEROL DEHYDROGENASE 1"/>
    <property type="match status" value="1"/>
</dbReference>
<sequence length="377" mass="40731">MPNPKHITERIFQGPQKYIQGPNAIKNSGQYLKALGKKPLLTVDDNVYEIAGKNLISVLEKNGFTIHRARFRGEASVKEIDRLTVEAKDAQVDFVIALGGGKTIDTSKAIANHLGVPIAVMSTTASTDAPCSALSVLYSEEGLFESYRFYQWNPNLVLVDTSVVINAPPRMLAAGIGDALATNVEARQARYSVNFGGGMPTELAGAVCRTCEGTLFRYGKQAYEANKTRSLTPAFEAVVEANTLLSGLGFETGGIAAAHAIHNGFTAIEAMHGLMHGEKVAFGIVCQLILDGADTAELERYIDLMLSVDLPITFELLGIPKVTDAELRAVAKAACAPTETIWNMERAINEDIVFHAIKGADTASREFIRRTGWRKSA</sequence>
<gene>
    <name evidence="6" type="ORF">PsYK624_026800</name>
</gene>
<feature type="domain" description="Alcohol dehydrogenase iron-type/glycerol dehydrogenase GldA" evidence="5">
    <location>
        <begin position="15"/>
        <end position="161"/>
    </location>
</feature>
<proteinExistence type="inferred from homology"/>
<dbReference type="Pfam" id="PF00465">
    <property type="entry name" value="Fe-ADH"/>
    <property type="match status" value="1"/>
</dbReference>
<organism evidence="6 7">
    <name type="scientific">Phanerochaete sordida</name>
    <dbReference type="NCBI Taxonomy" id="48140"/>
    <lineage>
        <taxon>Eukaryota</taxon>
        <taxon>Fungi</taxon>
        <taxon>Dikarya</taxon>
        <taxon>Basidiomycota</taxon>
        <taxon>Agaricomycotina</taxon>
        <taxon>Agaricomycetes</taxon>
        <taxon>Polyporales</taxon>
        <taxon>Phanerochaetaceae</taxon>
        <taxon>Phanerochaete</taxon>
    </lineage>
</organism>
<dbReference type="OrthoDB" id="339764at2759"/>
<evidence type="ECO:0000256" key="2">
    <source>
        <dbReference type="ARBA" id="ARBA00022723"/>
    </source>
</evidence>
<keyword evidence="3" id="KW-0560">Oxidoreductase</keyword>
<protein>
    <submittedName>
        <fullName evidence="6">Glycerol dehydrogenase</fullName>
    </submittedName>
</protein>
<keyword evidence="4" id="KW-0520">NAD</keyword>
<dbReference type="InterPro" id="IPR018211">
    <property type="entry name" value="ADH_Fe_CS"/>
</dbReference>
<evidence type="ECO:0000256" key="1">
    <source>
        <dbReference type="ARBA" id="ARBA00007358"/>
    </source>
</evidence>
<comment type="similarity">
    <text evidence="1">Belongs to the iron-containing alcohol dehydrogenase family.</text>
</comment>
<reference evidence="6 7" key="1">
    <citation type="submission" date="2021-08" db="EMBL/GenBank/DDBJ databases">
        <title>Draft Genome Sequence of Phanerochaete sordida strain YK-624.</title>
        <authorList>
            <person name="Mori T."/>
            <person name="Dohra H."/>
            <person name="Suzuki T."/>
            <person name="Kawagishi H."/>
            <person name="Hirai H."/>
        </authorList>
    </citation>
    <scope>NUCLEOTIDE SEQUENCE [LARGE SCALE GENOMIC DNA]</scope>
    <source>
        <strain evidence="6 7">YK-624</strain>
    </source>
</reference>
<dbReference type="PIRSF" id="PIRSF000112">
    <property type="entry name" value="Glycerol_dehydrogenase"/>
    <property type="match status" value="1"/>
</dbReference>
<dbReference type="EMBL" id="BPQB01000004">
    <property type="protein sequence ID" value="GJE86600.1"/>
    <property type="molecule type" value="Genomic_DNA"/>
</dbReference>
<dbReference type="SUPFAM" id="SSF56796">
    <property type="entry name" value="Dehydroquinate synthase-like"/>
    <property type="match status" value="1"/>
</dbReference>
<dbReference type="CDD" id="cd08170">
    <property type="entry name" value="GlyDH"/>
    <property type="match status" value="1"/>
</dbReference>
<dbReference type="Proteomes" id="UP000703269">
    <property type="component" value="Unassembled WGS sequence"/>
</dbReference>
<comment type="caution">
    <text evidence="6">The sequence shown here is derived from an EMBL/GenBank/DDBJ whole genome shotgun (WGS) entry which is preliminary data.</text>
</comment>
<dbReference type="GO" id="GO:0016614">
    <property type="term" value="F:oxidoreductase activity, acting on CH-OH group of donors"/>
    <property type="evidence" value="ECO:0007669"/>
    <property type="project" value="InterPro"/>
</dbReference>
<dbReference type="NCBIfam" id="NF006941">
    <property type="entry name" value="PRK09423.1"/>
    <property type="match status" value="1"/>
</dbReference>
<evidence type="ECO:0000259" key="5">
    <source>
        <dbReference type="Pfam" id="PF00465"/>
    </source>
</evidence>
<dbReference type="InterPro" id="IPR001670">
    <property type="entry name" value="ADH_Fe/GldA"/>
</dbReference>
<accession>A0A9P3G2A6</accession>
<evidence type="ECO:0000313" key="6">
    <source>
        <dbReference type="EMBL" id="GJE86600.1"/>
    </source>
</evidence>
<dbReference type="InterPro" id="IPR016205">
    <property type="entry name" value="Glycerol_DH"/>
</dbReference>
<dbReference type="AlphaFoldDB" id="A0A9P3G2A6"/>
<dbReference type="PROSITE" id="PS00913">
    <property type="entry name" value="ADH_IRON_1"/>
    <property type="match status" value="1"/>
</dbReference>
<keyword evidence="7" id="KW-1185">Reference proteome</keyword>
<dbReference type="Gene3D" id="1.20.1090.10">
    <property type="entry name" value="Dehydroquinate synthase-like - alpha domain"/>
    <property type="match status" value="1"/>
</dbReference>
<name>A0A9P3G2A6_9APHY</name>
<evidence type="ECO:0000256" key="4">
    <source>
        <dbReference type="ARBA" id="ARBA00023027"/>
    </source>
</evidence>
<evidence type="ECO:0000313" key="7">
    <source>
        <dbReference type="Proteomes" id="UP000703269"/>
    </source>
</evidence>
<dbReference type="GO" id="GO:0046872">
    <property type="term" value="F:metal ion binding"/>
    <property type="evidence" value="ECO:0007669"/>
    <property type="project" value="UniProtKB-KW"/>
</dbReference>
<keyword evidence="2" id="KW-0479">Metal-binding</keyword>